<feature type="compositionally biased region" description="Basic and acidic residues" evidence="1">
    <location>
        <begin position="2029"/>
        <end position="2045"/>
    </location>
</feature>
<name>V6TIW7_GIAIN</name>
<feature type="region of interest" description="Disordered" evidence="1">
    <location>
        <begin position="1004"/>
        <end position="1055"/>
    </location>
</feature>
<reference evidence="3" key="1">
    <citation type="submission" date="2012-02" db="EMBL/GenBank/DDBJ databases">
        <title>Genome sequencing of Giardia lamblia Genotypes A2 and B isolates (DH and GS) and comparative analysis with the genomes of Genotypes A1 and E (WB and Pig).</title>
        <authorList>
            <person name="Adam R."/>
            <person name="Dahlstrom E."/>
            <person name="Martens C."/>
            <person name="Bruno D."/>
            <person name="Barbian K."/>
            <person name="Porcella S.F."/>
            <person name="Nash T."/>
        </authorList>
    </citation>
    <scope>NUCLEOTIDE SEQUENCE</scope>
    <source>
        <strain evidence="3">DH</strain>
    </source>
</reference>
<reference evidence="2 3" key="2">
    <citation type="journal article" date="2013" name="Genome Biol. Evol.">
        <title>Genome sequencing of Giardia lamblia genotypes A2 and B isolates (DH and GS) and comparative analysis with the genomes of genotypes A1 and E (WB and Pig).</title>
        <authorList>
            <person name="Adam R.D."/>
            <person name="Dahlstrom E.W."/>
            <person name="Martens C.A."/>
            <person name="Bruno D.P."/>
            <person name="Barbian K.D."/>
            <person name="Ricklefs S.M."/>
            <person name="Hernandez M.M."/>
            <person name="Narla N.P."/>
            <person name="Patel R.B."/>
            <person name="Porcella S.F."/>
            <person name="Nash T.E."/>
        </authorList>
    </citation>
    <scope>NUCLEOTIDE SEQUENCE [LARGE SCALE GENOMIC DNA]</scope>
    <source>
        <strain evidence="2 3">DH</strain>
    </source>
</reference>
<feature type="region of interest" description="Disordered" evidence="1">
    <location>
        <begin position="171"/>
        <end position="190"/>
    </location>
</feature>
<evidence type="ECO:0000256" key="1">
    <source>
        <dbReference type="SAM" id="MobiDB-lite"/>
    </source>
</evidence>
<feature type="compositionally biased region" description="Basic and acidic residues" evidence="1">
    <location>
        <begin position="940"/>
        <end position="952"/>
    </location>
</feature>
<feature type="compositionally biased region" description="Basic and acidic residues" evidence="1">
    <location>
        <begin position="848"/>
        <end position="862"/>
    </location>
</feature>
<dbReference type="EMBL" id="AHGT01000015">
    <property type="protein sequence ID" value="ESU38242.1"/>
    <property type="molecule type" value="Genomic_DNA"/>
</dbReference>
<sequence>VPFAHISGPNSKIMKQNPKQQTASAPFQGSNSCSSATLSHKSATEARKMLANERLSLGQAQVDAGTRAAVKVRTSENRNQIRQAQEARAAMTARIDAMAAQDRERRRLALQEDMRLEASLNVRHQEIRARLNQRIAHASTVDIANFIERQQGHKQTVNTADISSQDLAHTIKSRAAARREEREKELLEKKQEKARNIAFIANSKAASPSSSRPQSSGMSATASSADKSVARLTLEHLERQNSDPNSAYDKQLMRRFDDLEESSDVGLPEVDVLHRDESDQAAAESSYADHRNRATNVVDDIMYLTTRYQMEREDKTAPAEATLHQTKYKEYAQVNKKIVWANCARDVDDLISLALELATSGPQLSAADRTRLTNAFLYCEHAPDQEYKDRIARIRELLFHECELYKNDIPCDPSDIELMQLIDSMSANIFNEASIGFTKPNDLSLDSTRSTQFVNDAILSIPPCYRNADASDASTDDESTTENQVMEQSGGGYEGSEEAPQASDKGGTQKLTFLSTIESVIRRLKCTDYYLHSRDTPFLFSSLQISIPTSSGPKIVSGHDLPLFTLFSYNPTHVSADMAESLAASAADYLGATLLSYTSFVSNFADYKKEFTSYATVLQKLAEAEKQIKSWKKENNDPIRLTLELADQYACICDYKDADRILKLLNTPYKTEEPPDPYIFTLMYMRAYYLLKTHYSMRIVNSPIIDSAGTNLILSVNILAPEELANTPELRPSSHVSVTTNGSPLRSEVHFSAASVPASAASKRAAGFTSLLNSSYLFVVPLKAATVITDLETAFQPMNTLRHQIYTTINDAVVPQLPQNPPKGALISSVFDSIIFITCSDDCVIKPGEDASVKKRDPKKDPPPPLNLDGLSPWQWSKFSTISSELVEDPDYSKLASAYSAARGYLQLLTDTVETSGNTQAAPQVSETSAIHTSRTQTSRTKEGKPDSRGPKPDPASPVRCIPVLKSSSDMLIADLQRCYGDYLQAPCAQDEAIACEPLTRSMSATSPSQMHGVMPTDSPLQKASQSNNDVDNMDPVQIPEEPTSQADPRGVTQDALESAVPITQDKIESFFEDELEAKSSAPTLEGILFKCFRKTRVPQDLVFKMTERQLINRASELIEHAIASYKSAVSSLVPRLNNALRMFSLHFVNMRTECIKVCKCTHNRLIEELCSQFSGFSKSSAAICAALESGGGESSAELREKLESYVFQFRTMLDNTIHDWRHGSEQLLYEKIYTDTEDDTFRAPIELVSETFDTFATTLDPGIKQLQNIPSSFFYYDIHTKYKFMRPMGALFNIYRRLSENYDDTLREAEALCQDFGSLINKAFNQQIVAYIMEQRTEPIAELSSYTEMLSNLIFNMFKDLVYASVELFGMAFYALTNIIHLVAPANPSRQRSARSKIYNIKTFIKTDMDYTVIRDERYNLDTYFEDFYYGLISNLNYKNLFDVASLQSAHILLVSKNEIADLIQIMLENFHVFLNTFIKPNGDAMMNTLLHAFSDARTRCDNVICDQYLSTLSSVRSILADLLEKNSGIPALLRQLPQTALTELGSQTLQHELILLETLKPLLSRSNPQAEATLFMTADQRPLGYYQHYIDGVGPFSSCSAMVLQVDEFCTKLKACKPSPFIVEFGEDCTDLLPLISVPEDFDNESLVAAREQLSVLIKRASSAVSWNAVFSRRALECLSDERKRYNELVEAAASTAKGKKPADIPETVPSNDYYIMWPVFIVRNSFIPLDMEEFCAMVSLIYGTLGIERDSICTLLPPVPVVTEQSTPPSTKQEKGSRAPSPIKEMLPDPASAPKEAEPAEPPVLFKDTREYTLLHEAFSSIFTRGPYKSLPSGPVAEKLALNTNLSLDEYNKLFRMSFINMFTNILVTPSRVLEFIIQMLLCFCYTDELANDSVSEEPPASPSRITQSLASTRSTAAGKTRDATPDTGKRDTPKDPVASCQRTFSPDVSNRVFYLFGLSSLHHDNIKTGRYKYYRNIKHICSLGLHDVTEESIFSVFAAFDYTMALQKLRSEVLQKLSEEVEELVERARSDAASTQKEKGQKQASSRAKK</sequence>
<feature type="compositionally biased region" description="Basic and acidic residues" evidence="1">
    <location>
        <begin position="1923"/>
        <end position="1938"/>
    </location>
</feature>
<feature type="region of interest" description="Disordered" evidence="1">
    <location>
        <begin position="1"/>
        <end position="40"/>
    </location>
</feature>
<proteinExistence type="predicted"/>
<protein>
    <submittedName>
        <fullName evidence="2">Uncharacterized protein</fullName>
    </submittedName>
</protein>
<evidence type="ECO:0000313" key="3">
    <source>
        <dbReference type="Proteomes" id="UP000018320"/>
    </source>
</evidence>
<feature type="non-terminal residue" evidence="2">
    <location>
        <position position="1"/>
    </location>
</feature>
<feature type="region of interest" description="Disordered" evidence="1">
    <location>
        <begin position="2029"/>
        <end position="2054"/>
    </location>
</feature>
<feature type="compositionally biased region" description="Polar residues" evidence="1">
    <location>
        <begin position="1907"/>
        <end position="1921"/>
    </location>
</feature>
<feature type="compositionally biased region" description="Polar residues" evidence="1">
    <location>
        <begin position="1019"/>
        <end position="1031"/>
    </location>
</feature>
<comment type="caution">
    <text evidence="2">The sequence shown here is derived from an EMBL/GenBank/DDBJ whole genome shotgun (WGS) entry which is preliminary data.</text>
</comment>
<feature type="region of interest" description="Disordered" evidence="1">
    <location>
        <begin position="200"/>
        <end position="226"/>
    </location>
</feature>
<dbReference type="VEuPathDB" id="GiardiaDB:GL50581_4282"/>
<feature type="region of interest" description="Disordered" evidence="1">
    <location>
        <begin position="917"/>
        <end position="961"/>
    </location>
</feature>
<dbReference type="VEuPathDB" id="GiardiaDB:DHA2_151691"/>
<feature type="region of interest" description="Disordered" evidence="1">
    <location>
        <begin position="1766"/>
        <end position="1805"/>
    </location>
</feature>
<feature type="region of interest" description="Disordered" evidence="1">
    <location>
        <begin position="1899"/>
        <end position="1945"/>
    </location>
</feature>
<organism evidence="2 3">
    <name type="scientific">Giardia intestinalis</name>
    <name type="common">Giardia lamblia</name>
    <dbReference type="NCBI Taxonomy" id="5741"/>
    <lineage>
        <taxon>Eukaryota</taxon>
        <taxon>Metamonada</taxon>
        <taxon>Diplomonadida</taxon>
        <taxon>Hexamitidae</taxon>
        <taxon>Giardiinae</taxon>
        <taxon>Giardia</taxon>
    </lineage>
</organism>
<feature type="compositionally biased region" description="Polar residues" evidence="1">
    <location>
        <begin position="917"/>
        <end position="939"/>
    </location>
</feature>
<accession>V6TIW7</accession>
<dbReference type="VEuPathDB" id="GiardiaDB:QR46_0681"/>
<dbReference type="VEuPathDB" id="GiardiaDB:GL50803_0040228"/>
<evidence type="ECO:0000313" key="2">
    <source>
        <dbReference type="EMBL" id="ESU38242.1"/>
    </source>
</evidence>
<dbReference type="Proteomes" id="UP000018320">
    <property type="component" value="Unassembled WGS sequence"/>
</dbReference>
<gene>
    <name evidence="2" type="ORF">DHA2_151691</name>
</gene>
<feature type="compositionally biased region" description="Polar residues" evidence="1">
    <location>
        <begin position="8"/>
        <end position="40"/>
    </location>
</feature>
<feature type="region of interest" description="Disordered" evidence="1">
    <location>
        <begin position="469"/>
        <end position="507"/>
    </location>
</feature>
<feature type="compositionally biased region" description="Low complexity" evidence="1">
    <location>
        <begin position="201"/>
        <end position="220"/>
    </location>
</feature>
<feature type="compositionally biased region" description="Basic and acidic residues" evidence="1">
    <location>
        <begin position="177"/>
        <end position="190"/>
    </location>
</feature>
<feature type="region of interest" description="Disordered" evidence="1">
    <location>
        <begin position="848"/>
        <end position="871"/>
    </location>
</feature>